<feature type="non-terminal residue" evidence="1">
    <location>
        <position position="320"/>
    </location>
</feature>
<dbReference type="OrthoDB" id="5954868at2759"/>
<accession>A0A3M7P5A8</accession>
<dbReference type="Proteomes" id="UP000276133">
    <property type="component" value="Unassembled WGS sequence"/>
</dbReference>
<dbReference type="PANTHER" id="PTHR31389:SF4">
    <property type="entry name" value="LD39211P"/>
    <property type="match status" value="1"/>
</dbReference>
<gene>
    <name evidence="1" type="ORF">BpHYR1_015836</name>
</gene>
<dbReference type="InterPro" id="IPR029044">
    <property type="entry name" value="Nucleotide-diphossugar_trans"/>
</dbReference>
<proteinExistence type="predicted"/>
<name>A0A3M7P5A8_BRAPC</name>
<protein>
    <submittedName>
        <fullName evidence="1">Uncharacterized protein</fullName>
    </submittedName>
</protein>
<keyword evidence="2" id="KW-1185">Reference proteome</keyword>
<dbReference type="InterPro" id="IPR012444">
    <property type="entry name" value="DUF1647"/>
</dbReference>
<dbReference type="Gene3D" id="3.90.550.10">
    <property type="entry name" value="Spore Coat Polysaccharide Biosynthesis Protein SpsA, Chain A"/>
    <property type="match status" value="1"/>
</dbReference>
<comment type="caution">
    <text evidence="1">The sequence shown here is derived from an EMBL/GenBank/DDBJ whole genome shotgun (WGS) entry which is preliminary data.</text>
</comment>
<dbReference type="Pfam" id="PF07801">
    <property type="entry name" value="DUF1647"/>
    <property type="match status" value="1"/>
</dbReference>
<dbReference type="EMBL" id="REGN01013198">
    <property type="protein sequence ID" value="RMZ94245.1"/>
    <property type="molecule type" value="Genomic_DNA"/>
</dbReference>
<dbReference type="PANTHER" id="PTHR31389">
    <property type="entry name" value="LD39211P"/>
    <property type="match status" value="1"/>
</dbReference>
<dbReference type="SUPFAM" id="SSF53448">
    <property type="entry name" value="Nucleotide-diphospho-sugar transferases"/>
    <property type="match status" value="1"/>
</dbReference>
<organism evidence="1 2">
    <name type="scientific">Brachionus plicatilis</name>
    <name type="common">Marine rotifer</name>
    <name type="synonym">Brachionus muelleri</name>
    <dbReference type="NCBI Taxonomy" id="10195"/>
    <lineage>
        <taxon>Eukaryota</taxon>
        <taxon>Metazoa</taxon>
        <taxon>Spiralia</taxon>
        <taxon>Gnathifera</taxon>
        <taxon>Rotifera</taxon>
        <taxon>Eurotatoria</taxon>
        <taxon>Monogononta</taxon>
        <taxon>Pseudotrocha</taxon>
        <taxon>Ploima</taxon>
        <taxon>Brachionidae</taxon>
        <taxon>Brachionus</taxon>
    </lineage>
</organism>
<evidence type="ECO:0000313" key="1">
    <source>
        <dbReference type="EMBL" id="RMZ94245.1"/>
    </source>
</evidence>
<dbReference type="AlphaFoldDB" id="A0A3M7P5A8"/>
<sequence>MIRFRRNNLFKFLFIVCFSFLGFKLILRNDHQNYSKNNFAKLKRYEKLSELNLRMSDTRYILDLSIHRLNRLFSILMQKEKKYESVIKHVELISFSDFLSSKENSILFKNYPVESEFFLTTSNDGSIKANENFVKYLYNKTKTHSFDRPRNDVLKSKIKTENKPVIVTAANSAYYSSLQATIFHIHQHFGEYPLIVYDLGLDEESYQTTVKNCKCKVIKFDDHGLYSKTSAHILNLKTYAWKPLLIQETLKEYENIIYVDSSIRFKSDQILPIINTLSDVGMMTQFIELKLNCYTNPKMFDWFEESEKSYEEFFTIEANI</sequence>
<reference evidence="1 2" key="1">
    <citation type="journal article" date="2018" name="Sci. Rep.">
        <title>Genomic signatures of local adaptation to the degree of environmental predictability in rotifers.</title>
        <authorList>
            <person name="Franch-Gras L."/>
            <person name="Hahn C."/>
            <person name="Garcia-Roger E.M."/>
            <person name="Carmona M.J."/>
            <person name="Serra M."/>
            <person name="Gomez A."/>
        </authorList>
    </citation>
    <scope>NUCLEOTIDE SEQUENCE [LARGE SCALE GENOMIC DNA]</scope>
    <source>
        <strain evidence="1">HYR1</strain>
    </source>
</reference>
<evidence type="ECO:0000313" key="2">
    <source>
        <dbReference type="Proteomes" id="UP000276133"/>
    </source>
</evidence>